<evidence type="ECO:0000313" key="12">
    <source>
        <dbReference type="EMBL" id="QNB45150.1"/>
    </source>
</evidence>
<feature type="DNA-binding region" description="OmpR/PhoB-type" evidence="9">
    <location>
        <begin position="134"/>
        <end position="233"/>
    </location>
</feature>
<dbReference type="PROSITE" id="PS50110">
    <property type="entry name" value="RESPONSE_REGULATORY"/>
    <property type="match status" value="1"/>
</dbReference>
<evidence type="ECO:0000259" key="10">
    <source>
        <dbReference type="PROSITE" id="PS50110"/>
    </source>
</evidence>
<dbReference type="PANTHER" id="PTHR48111:SF1">
    <property type="entry name" value="TWO-COMPONENT RESPONSE REGULATOR ORR33"/>
    <property type="match status" value="1"/>
</dbReference>
<dbReference type="GO" id="GO:0000156">
    <property type="term" value="F:phosphorelay response regulator activity"/>
    <property type="evidence" value="ECO:0007669"/>
    <property type="project" value="TreeGrafter"/>
</dbReference>
<dbReference type="Pfam" id="PF00072">
    <property type="entry name" value="Response_reg"/>
    <property type="match status" value="1"/>
</dbReference>
<dbReference type="GO" id="GO:0000976">
    <property type="term" value="F:transcription cis-regulatory region binding"/>
    <property type="evidence" value="ECO:0007669"/>
    <property type="project" value="TreeGrafter"/>
</dbReference>
<dbReference type="InterPro" id="IPR039420">
    <property type="entry name" value="WalR-like"/>
</dbReference>
<sequence>MTRILVVDDEESIRELVKFNLEKAGYVVDSLENGQEALNLILANSPDLLVLDLMLPGLDGLEICRRLRQQEQTKFLPVIMLTARGEEIDRVVGLELGADDYLTKPFSPRELVARVKSLLRRSQTAPKAASDTTSPAIIRGGLKIYPDRFEAFLNGELLELTPKEFQLLSQLATNPGKVYTREFLLEKIWGYEFVGDTRTVDVHIRHLRQKLEKDPSQPELIETIRGIGYRFKG</sequence>
<accession>A0A7G6DZ96</accession>
<dbReference type="OrthoDB" id="9790454at2"/>
<dbReference type="Gene3D" id="6.10.250.690">
    <property type="match status" value="1"/>
</dbReference>
<dbReference type="InterPro" id="IPR001789">
    <property type="entry name" value="Sig_transdc_resp-reg_receiver"/>
</dbReference>
<dbReference type="CDD" id="cd19937">
    <property type="entry name" value="REC_OmpR_BsPhoP-like"/>
    <property type="match status" value="1"/>
</dbReference>
<evidence type="ECO:0000256" key="2">
    <source>
        <dbReference type="ARBA" id="ARBA00022553"/>
    </source>
</evidence>
<dbReference type="GO" id="GO:0006355">
    <property type="term" value="P:regulation of DNA-templated transcription"/>
    <property type="evidence" value="ECO:0007669"/>
    <property type="project" value="InterPro"/>
</dbReference>
<dbReference type="EMBL" id="CP045798">
    <property type="protein sequence ID" value="QNB45150.1"/>
    <property type="molecule type" value="Genomic_DNA"/>
</dbReference>
<dbReference type="PANTHER" id="PTHR48111">
    <property type="entry name" value="REGULATOR OF RPOS"/>
    <property type="match status" value="1"/>
</dbReference>
<dbReference type="Gene3D" id="3.40.50.2300">
    <property type="match status" value="1"/>
</dbReference>
<keyword evidence="13" id="KW-1185">Reference proteome</keyword>
<dbReference type="GO" id="GO:0005829">
    <property type="term" value="C:cytosol"/>
    <property type="evidence" value="ECO:0007669"/>
    <property type="project" value="TreeGrafter"/>
</dbReference>
<evidence type="ECO:0000256" key="4">
    <source>
        <dbReference type="ARBA" id="ARBA00023015"/>
    </source>
</evidence>
<dbReference type="GO" id="GO:0032993">
    <property type="term" value="C:protein-DNA complex"/>
    <property type="evidence" value="ECO:0007669"/>
    <property type="project" value="TreeGrafter"/>
</dbReference>
<dbReference type="SUPFAM" id="SSF52172">
    <property type="entry name" value="CheY-like"/>
    <property type="match status" value="1"/>
</dbReference>
<dbReference type="FunFam" id="3.40.50.2300:FF:000001">
    <property type="entry name" value="DNA-binding response regulator PhoB"/>
    <property type="match status" value="1"/>
</dbReference>
<keyword evidence="5 9" id="KW-0238">DNA-binding</keyword>
<keyword evidence="3" id="KW-0902">Two-component regulatory system</keyword>
<evidence type="ECO:0000256" key="7">
    <source>
        <dbReference type="ARBA" id="ARBA00024867"/>
    </source>
</evidence>
<dbReference type="PROSITE" id="PS51755">
    <property type="entry name" value="OMPR_PHOB"/>
    <property type="match status" value="1"/>
</dbReference>
<evidence type="ECO:0000256" key="9">
    <source>
        <dbReference type="PROSITE-ProRule" id="PRU01091"/>
    </source>
</evidence>
<dbReference type="Pfam" id="PF00486">
    <property type="entry name" value="Trans_reg_C"/>
    <property type="match status" value="1"/>
</dbReference>
<evidence type="ECO:0000256" key="5">
    <source>
        <dbReference type="ARBA" id="ARBA00023125"/>
    </source>
</evidence>
<gene>
    <name evidence="12" type="ORF">BR63_01725</name>
</gene>
<dbReference type="KEGG" id="tfr:BR63_01725"/>
<feature type="domain" description="Response regulatory" evidence="10">
    <location>
        <begin position="3"/>
        <end position="119"/>
    </location>
</feature>
<evidence type="ECO:0000259" key="11">
    <source>
        <dbReference type="PROSITE" id="PS51755"/>
    </source>
</evidence>
<protein>
    <recommendedName>
        <fullName evidence="1">Stage 0 sporulation protein A homolog</fullName>
    </recommendedName>
</protein>
<dbReference type="InterPro" id="IPR011006">
    <property type="entry name" value="CheY-like_superfamily"/>
</dbReference>
<keyword evidence="6" id="KW-0804">Transcription</keyword>
<keyword evidence="4" id="KW-0805">Transcription regulation</keyword>
<evidence type="ECO:0000256" key="8">
    <source>
        <dbReference type="PROSITE-ProRule" id="PRU00169"/>
    </source>
</evidence>
<keyword evidence="2 8" id="KW-0597">Phosphoprotein</keyword>
<dbReference type="Gene3D" id="1.10.10.10">
    <property type="entry name" value="Winged helix-like DNA-binding domain superfamily/Winged helix DNA-binding domain"/>
    <property type="match status" value="1"/>
</dbReference>
<dbReference type="SMART" id="SM00448">
    <property type="entry name" value="REC"/>
    <property type="match status" value="1"/>
</dbReference>
<dbReference type="InterPro" id="IPR036388">
    <property type="entry name" value="WH-like_DNA-bd_sf"/>
</dbReference>
<dbReference type="SUPFAM" id="SSF46894">
    <property type="entry name" value="C-terminal effector domain of the bipartite response regulators"/>
    <property type="match status" value="1"/>
</dbReference>
<comment type="function">
    <text evidence="7">May play the central regulatory role in sporulation. It may be an element of the effector pathway responsible for the activation of sporulation genes in response to nutritional stress. Spo0A may act in concert with spo0H (a sigma factor) to control the expression of some genes that are critical to the sporulation process.</text>
</comment>
<feature type="modified residue" description="4-aspartylphosphate" evidence="8">
    <location>
        <position position="52"/>
    </location>
</feature>
<dbReference type="AlphaFoldDB" id="A0A7G6DZ96"/>
<name>A0A7G6DZ96_THEFR</name>
<dbReference type="SMART" id="SM00862">
    <property type="entry name" value="Trans_reg_C"/>
    <property type="match status" value="1"/>
</dbReference>
<proteinExistence type="predicted"/>
<evidence type="ECO:0000313" key="13">
    <source>
        <dbReference type="Proteomes" id="UP000515847"/>
    </source>
</evidence>
<reference evidence="12 13" key="1">
    <citation type="journal article" date="2019" name="Front. Microbiol.">
        <title>Thermoanaerosceptrum fracticalcis gen. nov. sp. nov., a Novel Fumarate-Fermenting Microorganism From a Deep Fractured Carbonate Aquifer of the US Great Basin.</title>
        <authorList>
            <person name="Hamilton-Brehm S.D."/>
            <person name="Stewart L.E."/>
            <person name="Zavarin M."/>
            <person name="Caldwell M."/>
            <person name="Lawson P.A."/>
            <person name="Onstott T.C."/>
            <person name="Grzymski J."/>
            <person name="Neveux I."/>
            <person name="Lollar B.S."/>
            <person name="Russell C.E."/>
            <person name="Moser D.P."/>
        </authorList>
    </citation>
    <scope>NUCLEOTIDE SEQUENCE [LARGE SCALE GENOMIC DNA]</scope>
    <source>
        <strain evidence="12 13">DRI-13</strain>
    </source>
</reference>
<dbReference type="InterPro" id="IPR001867">
    <property type="entry name" value="OmpR/PhoB-type_DNA-bd"/>
</dbReference>
<evidence type="ECO:0000256" key="3">
    <source>
        <dbReference type="ARBA" id="ARBA00023012"/>
    </source>
</evidence>
<dbReference type="FunFam" id="1.10.10.10:FF:000018">
    <property type="entry name" value="DNA-binding response regulator ResD"/>
    <property type="match status" value="1"/>
</dbReference>
<evidence type="ECO:0000256" key="1">
    <source>
        <dbReference type="ARBA" id="ARBA00018672"/>
    </source>
</evidence>
<dbReference type="RefSeq" id="WP_034423923.1">
    <property type="nucleotide sequence ID" value="NZ_CP045798.1"/>
</dbReference>
<evidence type="ECO:0000256" key="6">
    <source>
        <dbReference type="ARBA" id="ARBA00023163"/>
    </source>
</evidence>
<dbReference type="Proteomes" id="UP000515847">
    <property type="component" value="Chromosome"/>
</dbReference>
<organism evidence="12 13">
    <name type="scientific">Thermanaerosceptrum fracticalcis</name>
    <dbReference type="NCBI Taxonomy" id="1712410"/>
    <lineage>
        <taxon>Bacteria</taxon>
        <taxon>Bacillati</taxon>
        <taxon>Bacillota</taxon>
        <taxon>Clostridia</taxon>
        <taxon>Eubacteriales</taxon>
        <taxon>Peptococcaceae</taxon>
        <taxon>Thermanaerosceptrum</taxon>
    </lineage>
</organism>
<dbReference type="CDD" id="cd00383">
    <property type="entry name" value="trans_reg_C"/>
    <property type="match status" value="1"/>
</dbReference>
<feature type="domain" description="OmpR/PhoB-type" evidence="11">
    <location>
        <begin position="134"/>
        <end position="233"/>
    </location>
</feature>
<dbReference type="InterPro" id="IPR016032">
    <property type="entry name" value="Sig_transdc_resp-reg_C-effctor"/>
</dbReference>